<evidence type="ECO:0000313" key="2">
    <source>
        <dbReference type="EMBL" id="KAH9425857.1"/>
    </source>
</evidence>
<evidence type="ECO:0000313" key="3">
    <source>
        <dbReference type="Proteomes" id="UP000887458"/>
    </source>
</evidence>
<gene>
    <name evidence="2" type="ORF">DERP_005076</name>
</gene>
<sequence length="215" mass="23929">MKNTKNNVTLYICCDERKNICVIRARGIENDKNTRTTRTIINGRGARIIDNGENSSTYPIIGNGTKKIIFISTLIHFIESNIPVISKICNINEQIKQINMGVFIETETNDNKAQNRIKRRTNCDSHQSVRARIHSSNSPAIPRPPRPPIIPPTPDDGPSCIIPIPPPGPTFTPRFPITTGGPVPIILAAVVAKPDVTLLSYFTIWLFGFYLIDNN</sequence>
<protein>
    <submittedName>
        <fullName evidence="2">Uncharacterized protein</fullName>
    </submittedName>
</protein>
<proteinExistence type="predicted"/>
<dbReference type="Proteomes" id="UP000887458">
    <property type="component" value="Unassembled WGS sequence"/>
</dbReference>
<dbReference type="EMBL" id="NJHN03000017">
    <property type="protein sequence ID" value="KAH9425857.1"/>
    <property type="molecule type" value="Genomic_DNA"/>
</dbReference>
<organism evidence="2 3">
    <name type="scientific">Dermatophagoides pteronyssinus</name>
    <name type="common">European house dust mite</name>
    <dbReference type="NCBI Taxonomy" id="6956"/>
    <lineage>
        <taxon>Eukaryota</taxon>
        <taxon>Metazoa</taxon>
        <taxon>Ecdysozoa</taxon>
        <taxon>Arthropoda</taxon>
        <taxon>Chelicerata</taxon>
        <taxon>Arachnida</taxon>
        <taxon>Acari</taxon>
        <taxon>Acariformes</taxon>
        <taxon>Sarcoptiformes</taxon>
        <taxon>Astigmata</taxon>
        <taxon>Psoroptidia</taxon>
        <taxon>Analgoidea</taxon>
        <taxon>Pyroglyphidae</taxon>
        <taxon>Dermatophagoidinae</taxon>
        <taxon>Dermatophagoides</taxon>
    </lineage>
</organism>
<reference evidence="2 3" key="2">
    <citation type="journal article" date="2022" name="Mol. Biol. Evol.">
        <title>Comparative Genomics Reveals Insights into the Divergent Evolution of Astigmatic Mites and Household Pest Adaptations.</title>
        <authorList>
            <person name="Xiong Q."/>
            <person name="Wan A.T."/>
            <person name="Liu X."/>
            <person name="Fung C.S."/>
            <person name="Xiao X."/>
            <person name="Malainual N."/>
            <person name="Hou J."/>
            <person name="Wang L."/>
            <person name="Wang M."/>
            <person name="Yang K.Y."/>
            <person name="Cui Y."/>
            <person name="Leung E.L."/>
            <person name="Nong W."/>
            <person name="Shin S.K."/>
            <person name="Au S.W."/>
            <person name="Jeong K.Y."/>
            <person name="Chew F.T."/>
            <person name="Hui J.H."/>
            <person name="Leung T.F."/>
            <person name="Tungtrongchitr A."/>
            <person name="Zhong N."/>
            <person name="Liu Z."/>
            <person name="Tsui S.K."/>
        </authorList>
    </citation>
    <scope>NUCLEOTIDE SEQUENCE [LARGE SCALE GENOMIC DNA]</scope>
    <source>
        <strain evidence="2">Derp</strain>
    </source>
</reference>
<comment type="caution">
    <text evidence="2">The sequence shown here is derived from an EMBL/GenBank/DDBJ whole genome shotgun (WGS) entry which is preliminary data.</text>
</comment>
<reference evidence="2 3" key="1">
    <citation type="journal article" date="2018" name="J. Allergy Clin. Immunol.">
        <title>High-quality assembly of Dermatophagoides pteronyssinus genome and transcriptome reveals a wide range of novel allergens.</title>
        <authorList>
            <person name="Liu X.Y."/>
            <person name="Yang K.Y."/>
            <person name="Wang M.Q."/>
            <person name="Kwok J.S."/>
            <person name="Zeng X."/>
            <person name="Yang Z."/>
            <person name="Xiao X.J."/>
            <person name="Lau C.P."/>
            <person name="Li Y."/>
            <person name="Huang Z.M."/>
            <person name="Ba J.G."/>
            <person name="Yim A.K."/>
            <person name="Ouyang C.Y."/>
            <person name="Ngai S.M."/>
            <person name="Chan T.F."/>
            <person name="Leung E.L."/>
            <person name="Liu L."/>
            <person name="Liu Z.G."/>
            <person name="Tsui S.K."/>
        </authorList>
    </citation>
    <scope>NUCLEOTIDE SEQUENCE [LARGE SCALE GENOMIC DNA]</scope>
    <source>
        <strain evidence="2">Derp</strain>
    </source>
</reference>
<feature type="region of interest" description="Disordered" evidence="1">
    <location>
        <begin position="122"/>
        <end position="146"/>
    </location>
</feature>
<name>A0ABQ8JTE1_DERPT</name>
<accession>A0ABQ8JTE1</accession>
<evidence type="ECO:0000256" key="1">
    <source>
        <dbReference type="SAM" id="MobiDB-lite"/>
    </source>
</evidence>
<keyword evidence="3" id="KW-1185">Reference proteome</keyword>
<feature type="compositionally biased region" description="Polar residues" evidence="1">
    <location>
        <begin position="124"/>
        <end position="138"/>
    </location>
</feature>